<feature type="transmembrane region" description="Helical" evidence="3">
    <location>
        <begin position="6"/>
        <end position="23"/>
    </location>
</feature>
<dbReference type="Pfam" id="PF00561">
    <property type="entry name" value="Abhydrolase_1"/>
    <property type="match status" value="1"/>
</dbReference>
<dbReference type="OrthoDB" id="5954035at2759"/>
<feature type="active site" description="Charge relay system" evidence="2">
    <location>
        <position position="327"/>
    </location>
</feature>
<protein>
    <submittedName>
        <fullName evidence="6">Monoacylglycerol lipase ABHD2-like isoform X1</fullName>
    </submittedName>
</protein>
<sequence>MISVPAIIAFLAVILCFLIRILNLTDRELMPETFDSGSDFVKAIKASCPFLKEKYVPPVWARSGHMQTLFASQVGRVNAPTLLGKHHTVKMKDGATMTFDVYEPEMTKREEKLNTIIIVPGIGNCSDTKYVRTFAGYALNHNFRVAVLDHLGARENIRLTSPRIFTYGSTDELRVLVKQVIARYNCHHLIGVGFSMGANVLLKYLGEKPERQKNFTCAISVCQGYDIISASQLFCDWEGARRFYSFAMAQNMKALILRNEHILFRDPEMCMQKAHVCSATSLNELDEAFNRRMAHFDDIKSFYEENSSCKFMTNIKMPVLLLNARDDPIIPEQLFASPLKHVEENPQALFVLTKHGGHLGYYEGGLFGVSKITWMDKSILQYILAAISISTIHNFSKASKS</sequence>
<dbReference type="GO" id="GO:0097524">
    <property type="term" value="C:sperm plasma membrane"/>
    <property type="evidence" value="ECO:0007669"/>
    <property type="project" value="TreeGrafter"/>
</dbReference>
<dbReference type="GO" id="GO:0043401">
    <property type="term" value="P:steroid hormone receptor signaling pathway"/>
    <property type="evidence" value="ECO:0007669"/>
    <property type="project" value="TreeGrafter"/>
</dbReference>
<dbReference type="RefSeq" id="XP_031563202.1">
    <property type="nucleotide sequence ID" value="XM_031707342.1"/>
</dbReference>
<dbReference type="PIRSF" id="PIRSF005211">
    <property type="entry name" value="Ab_hydro_YheT"/>
    <property type="match status" value="1"/>
</dbReference>
<dbReference type="GO" id="GO:0047372">
    <property type="term" value="F:monoacylglycerol lipase activity"/>
    <property type="evidence" value="ECO:0007669"/>
    <property type="project" value="TreeGrafter"/>
</dbReference>
<feature type="active site" description="Charge relay system" evidence="2">
    <location>
        <position position="195"/>
    </location>
</feature>
<dbReference type="SUPFAM" id="SSF53474">
    <property type="entry name" value="alpha/beta-Hydrolases"/>
    <property type="match status" value="1"/>
</dbReference>
<dbReference type="InterPro" id="IPR029058">
    <property type="entry name" value="AB_hydrolase_fold"/>
</dbReference>
<dbReference type="InterPro" id="IPR050960">
    <property type="entry name" value="AB_hydrolase_4_sf"/>
</dbReference>
<dbReference type="FunCoup" id="A0A6P8IC18">
    <property type="interactions" value="56"/>
</dbReference>
<keyword evidence="5" id="KW-1185">Reference proteome</keyword>
<dbReference type="GO" id="GO:0051792">
    <property type="term" value="P:medium-chain fatty acid biosynthetic process"/>
    <property type="evidence" value="ECO:0007669"/>
    <property type="project" value="TreeGrafter"/>
</dbReference>
<gene>
    <name evidence="6" type="primary">LOC116298789</name>
</gene>
<dbReference type="GO" id="GO:0036126">
    <property type="term" value="C:sperm flagellum"/>
    <property type="evidence" value="ECO:0007669"/>
    <property type="project" value="TreeGrafter"/>
</dbReference>
<keyword evidence="3" id="KW-0472">Membrane</keyword>
<organism evidence="5 6">
    <name type="scientific">Actinia tenebrosa</name>
    <name type="common">Australian red waratah sea anemone</name>
    <dbReference type="NCBI Taxonomy" id="6105"/>
    <lineage>
        <taxon>Eukaryota</taxon>
        <taxon>Metazoa</taxon>
        <taxon>Cnidaria</taxon>
        <taxon>Anthozoa</taxon>
        <taxon>Hexacorallia</taxon>
        <taxon>Actiniaria</taxon>
        <taxon>Actiniidae</taxon>
        <taxon>Actinia</taxon>
    </lineage>
</organism>
<dbReference type="InterPro" id="IPR000073">
    <property type="entry name" value="AB_hydrolase_1"/>
</dbReference>
<dbReference type="GeneID" id="116298789"/>
<accession>A0A6P8IC18</accession>
<dbReference type="PANTHER" id="PTHR10794:SF45">
    <property type="entry name" value="MONOACYLGLYCEROL LIPASE ABHD2"/>
    <property type="match status" value="1"/>
</dbReference>
<keyword evidence="3" id="KW-0812">Transmembrane</keyword>
<keyword evidence="3" id="KW-1133">Transmembrane helix</keyword>
<dbReference type="AlphaFoldDB" id="A0A6P8IC18"/>
<feature type="active site" description="Charge relay system" evidence="2">
    <location>
        <position position="358"/>
    </location>
</feature>
<evidence type="ECO:0000256" key="1">
    <source>
        <dbReference type="ARBA" id="ARBA00010884"/>
    </source>
</evidence>
<dbReference type="GO" id="GO:0048240">
    <property type="term" value="P:sperm capacitation"/>
    <property type="evidence" value="ECO:0007669"/>
    <property type="project" value="TreeGrafter"/>
</dbReference>
<evidence type="ECO:0000259" key="4">
    <source>
        <dbReference type="Pfam" id="PF00561"/>
    </source>
</evidence>
<dbReference type="KEGG" id="aten:116298789"/>
<evidence type="ECO:0000256" key="2">
    <source>
        <dbReference type="PIRSR" id="PIRSR005211-1"/>
    </source>
</evidence>
<reference evidence="6" key="1">
    <citation type="submission" date="2025-08" db="UniProtKB">
        <authorList>
            <consortium name="RefSeq"/>
        </authorList>
    </citation>
    <scope>IDENTIFICATION</scope>
    <source>
        <tissue evidence="6">Tentacle</tissue>
    </source>
</reference>
<dbReference type="Gene3D" id="3.40.50.1820">
    <property type="entry name" value="alpha/beta hydrolase"/>
    <property type="match status" value="1"/>
</dbReference>
<proteinExistence type="inferred from homology"/>
<dbReference type="InterPro" id="IPR012020">
    <property type="entry name" value="ABHD4"/>
</dbReference>
<comment type="similarity">
    <text evidence="1">Belongs to the AB hydrolase superfamily. AB hydrolase 4 family.</text>
</comment>
<dbReference type="GO" id="GO:0046464">
    <property type="term" value="P:acylglycerol catabolic process"/>
    <property type="evidence" value="ECO:0007669"/>
    <property type="project" value="TreeGrafter"/>
</dbReference>
<dbReference type="PANTHER" id="PTHR10794">
    <property type="entry name" value="ABHYDROLASE DOMAIN-CONTAINING PROTEIN"/>
    <property type="match status" value="1"/>
</dbReference>
<feature type="domain" description="AB hydrolase-1" evidence="4">
    <location>
        <begin position="115"/>
        <end position="364"/>
    </location>
</feature>
<dbReference type="GO" id="GO:0008126">
    <property type="term" value="F:acetylesterase activity"/>
    <property type="evidence" value="ECO:0007669"/>
    <property type="project" value="TreeGrafter"/>
</dbReference>
<evidence type="ECO:0000313" key="5">
    <source>
        <dbReference type="Proteomes" id="UP000515163"/>
    </source>
</evidence>
<dbReference type="Proteomes" id="UP000515163">
    <property type="component" value="Unplaced"/>
</dbReference>
<dbReference type="InParanoid" id="A0A6P8IC18"/>
<evidence type="ECO:0000256" key="3">
    <source>
        <dbReference type="SAM" id="Phobius"/>
    </source>
</evidence>
<dbReference type="GO" id="GO:0051793">
    <property type="term" value="P:medium-chain fatty acid catabolic process"/>
    <property type="evidence" value="ECO:0007669"/>
    <property type="project" value="TreeGrafter"/>
</dbReference>
<evidence type="ECO:0000313" key="6">
    <source>
        <dbReference type="RefSeq" id="XP_031563202.1"/>
    </source>
</evidence>
<name>A0A6P8IC18_ACTTE</name>